<dbReference type="EMBL" id="ML976001">
    <property type="protein sequence ID" value="KAF1946788.1"/>
    <property type="molecule type" value="Genomic_DNA"/>
</dbReference>
<dbReference type="OrthoDB" id="9970474at2759"/>
<evidence type="ECO:0000313" key="3">
    <source>
        <dbReference type="Proteomes" id="UP000800038"/>
    </source>
</evidence>
<dbReference type="PANTHER" id="PTHR40518">
    <property type="entry name" value="ACETOACETATE DECARBOXYLASE"/>
    <property type="match status" value="1"/>
</dbReference>
<protein>
    <submittedName>
        <fullName evidence="2">Uncharacterized protein</fullName>
    </submittedName>
</protein>
<evidence type="ECO:0000313" key="2">
    <source>
        <dbReference type="EMBL" id="KAF1946788.1"/>
    </source>
</evidence>
<dbReference type="Proteomes" id="UP000800038">
    <property type="component" value="Unassembled WGS sequence"/>
</dbReference>
<proteinExistence type="predicted"/>
<accession>A0A6A5T3L5</accession>
<dbReference type="AlphaFoldDB" id="A0A6A5T3L5"/>
<dbReference type="PANTHER" id="PTHR40518:SF1">
    <property type="entry name" value="ACETOACETATE DECARBOXYLASE"/>
    <property type="match status" value="1"/>
</dbReference>
<gene>
    <name evidence="2" type="ORF">EJ02DRAFT_335040</name>
</gene>
<dbReference type="SUPFAM" id="SSF160104">
    <property type="entry name" value="Acetoacetate decarboxylase-like"/>
    <property type="match status" value="1"/>
</dbReference>
<name>A0A6A5T3L5_9PLEO</name>
<dbReference type="InterPro" id="IPR023375">
    <property type="entry name" value="ADC_dom_sf"/>
</dbReference>
<evidence type="ECO:0000256" key="1">
    <source>
        <dbReference type="SAM" id="MobiDB-lite"/>
    </source>
</evidence>
<keyword evidence="3" id="KW-1185">Reference proteome</keyword>
<feature type="compositionally biased region" description="Acidic residues" evidence="1">
    <location>
        <begin position="282"/>
        <end position="295"/>
    </location>
</feature>
<sequence length="328" mass="36263">MASYGTFEPEPEQHPVPRAKAPWKVKAESYMLFLKLNELPEGVYDPLEEAWADEGLGSFVGGLGAVMIVRYSDTPVGSYDELLLIPGTFTVPQPPLSSPPLPLPPNIIPKTAHRISRIYVSQLTTAYNGRLNWNIPKHLARFSFSAPPTLTSDQSFLPPSPPQALTVQVFPPGTHDGDGVPPFFAATLTPWKWVPSFPANTRLLPMWLGAVQPPVPAAPGFTRATAEEEVGAKDGVVIGEYDVDPRMEENVLVGTERWCGFTVKAKVKRARGCWVQIHDTEKMEEEEEEEEEEGEGGTWFPGVLGAWRVGGWFEEGDWEIEEGVGWQL</sequence>
<feature type="region of interest" description="Disordered" evidence="1">
    <location>
        <begin position="281"/>
        <end position="300"/>
    </location>
</feature>
<organism evidence="2 3">
    <name type="scientific">Clathrospora elynae</name>
    <dbReference type="NCBI Taxonomy" id="706981"/>
    <lineage>
        <taxon>Eukaryota</taxon>
        <taxon>Fungi</taxon>
        <taxon>Dikarya</taxon>
        <taxon>Ascomycota</taxon>
        <taxon>Pezizomycotina</taxon>
        <taxon>Dothideomycetes</taxon>
        <taxon>Pleosporomycetidae</taxon>
        <taxon>Pleosporales</taxon>
        <taxon>Diademaceae</taxon>
        <taxon>Clathrospora</taxon>
    </lineage>
</organism>
<reference evidence="2" key="1">
    <citation type="journal article" date="2020" name="Stud. Mycol.">
        <title>101 Dothideomycetes genomes: a test case for predicting lifestyles and emergence of pathogens.</title>
        <authorList>
            <person name="Haridas S."/>
            <person name="Albert R."/>
            <person name="Binder M."/>
            <person name="Bloem J."/>
            <person name="Labutti K."/>
            <person name="Salamov A."/>
            <person name="Andreopoulos B."/>
            <person name="Baker S."/>
            <person name="Barry K."/>
            <person name="Bills G."/>
            <person name="Bluhm B."/>
            <person name="Cannon C."/>
            <person name="Castanera R."/>
            <person name="Culley D."/>
            <person name="Daum C."/>
            <person name="Ezra D."/>
            <person name="Gonzalez J."/>
            <person name="Henrissat B."/>
            <person name="Kuo A."/>
            <person name="Liang C."/>
            <person name="Lipzen A."/>
            <person name="Lutzoni F."/>
            <person name="Magnuson J."/>
            <person name="Mondo S."/>
            <person name="Nolan M."/>
            <person name="Ohm R."/>
            <person name="Pangilinan J."/>
            <person name="Park H.-J."/>
            <person name="Ramirez L."/>
            <person name="Alfaro M."/>
            <person name="Sun H."/>
            <person name="Tritt A."/>
            <person name="Yoshinaga Y."/>
            <person name="Zwiers L.-H."/>
            <person name="Turgeon B."/>
            <person name="Goodwin S."/>
            <person name="Spatafora J."/>
            <person name="Crous P."/>
            <person name="Grigoriev I."/>
        </authorList>
    </citation>
    <scope>NUCLEOTIDE SEQUENCE</scope>
    <source>
        <strain evidence="2">CBS 161.51</strain>
    </source>
</reference>